<dbReference type="EMBL" id="FQWF01000004">
    <property type="protein sequence ID" value="SHG28408.1"/>
    <property type="molecule type" value="Genomic_DNA"/>
</dbReference>
<gene>
    <name evidence="2" type="ORF">SAMN05444372_104117</name>
</gene>
<reference evidence="3" key="1">
    <citation type="submission" date="2016-11" db="EMBL/GenBank/DDBJ databases">
        <authorList>
            <person name="Varghese N."/>
            <person name="Submissions S."/>
        </authorList>
    </citation>
    <scope>NUCLEOTIDE SEQUENCE [LARGE SCALE GENOMIC DNA]</scope>
    <source>
        <strain evidence="3">DSM 17659</strain>
    </source>
</reference>
<evidence type="ECO:0000313" key="2">
    <source>
        <dbReference type="EMBL" id="SHG28408.1"/>
    </source>
</evidence>
<evidence type="ECO:0000259" key="1">
    <source>
        <dbReference type="Pfam" id="PF13472"/>
    </source>
</evidence>
<evidence type="ECO:0000313" key="3">
    <source>
        <dbReference type="Proteomes" id="UP000184020"/>
    </source>
</evidence>
<dbReference type="SUPFAM" id="SSF52266">
    <property type="entry name" value="SGNH hydrolase"/>
    <property type="match status" value="1"/>
</dbReference>
<dbReference type="Proteomes" id="UP000184020">
    <property type="component" value="Unassembled WGS sequence"/>
</dbReference>
<dbReference type="Pfam" id="PF13472">
    <property type="entry name" value="Lipase_GDSL_2"/>
    <property type="match status" value="1"/>
</dbReference>
<dbReference type="RefSeq" id="WP_073018062.1">
    <property type="nucleotide sequence ID" value="NZ_FQWF01000004.1"/>
</dbReference>
<dbReference type="PANTHER" id="PTHR30383:SF5">
    <property type="entry name" value="SGNH HYDROLASE-TYPE ESTERASE DOMAIN-CONTAINING PROTEIN"/>
    <property type="match status" value="1"/>
</dbReference>
<dbReference type="STRING" id="229205.SAMN05444372_104117"/>
<organism evidence="2 3">
    <name type="scientific">Flavobacterium micromati</name>
    <dbReference type="NCBI Taxonomy" id="229205"/>
    <lineage>
        <taxon>Bacteria</taxon>
        <taxon>Pseudomonadati</taxon>
        <taxon>Bacteroidota</taxon>
        <taxon>Flavobacteriia</taxon>
        <taxon>Flavobacteriales</taxon>
        <taxon>Flavobacteriaceae</taxon>
        <taxon>Flavobacterium</taxon>
    </lineage>
</organism>
<dbReference type="InterPro" id="IPR013830">
    <property type="entry name" value="SGNH_hydro"/>
</dbReference>
<dbReference type="AlphaFoldDB" id="A0A1M5IJ91"/>
<name>A0A1M5IJ91_9FLAO</name>
<dbReference type="Gene3D" id="3.40.50.1110">
    <property type="entry name" value="SGNH hydrolase"/>
    <property type="match status" value="1"/>
</dbReference>
<dbReference type="InterPro" id="IPR036514">
    <property type="entry name" value="SGNH_hydro_sf"/>
</dbReference>
<dbReference type="InterPro" id="IPR051532">
    <property type="entry name" value="Ester_Hydrolysis_Enzymes"/>
</dbReference>
<keyword evidence="3" id="KW-1185">Reference proteome</keyword>
<proteinExistence type="predicted"/>
<dbReference type="CDD" id="cd04501">
    <property type="entry name" value="SGNH_hydrolase_like_4"/>
    <property type="match status" value="1"/>
</dbReference>
<dbReference type="GO" id="GO:0004622">
    <property type="term" value="F:phosphatidylcholine lysophospholipase activity"/>
    <property type="evidence" value="ECO:0007669"/>
    <property type="project" value="TreeGrafter"/>
</dbReference>
<accession>A0A1M5IJ91</accession>
<protein>
    <submittedName>
        <fullName evidence="2">Lysophospholipase L1</fullName>
    </submittedName>
</protein>
<sequence length="214" mass="24326">MKNQEKTQDWANLTKYQTQNSQLQIIIYEEKRIVFMGDSITEIWSTIYPQFFLNKPYINRGISGQTTPQMLVRFRADVVALHPTAVIILAGINDIAGNTGFSSIEMIRDNIFSMVEIAKANQIKVIICSILPAADFSWKPNQEPIEKIKDLNKILINYATENDLIYVDYYSSMVDDKGGLKIEFSNDGVHPNIAGYQIMAPLVEKAIERALMKN</sequence>
<dbReference type="PANTHER" id="PTHR30383">
    <property type="entry name" value="THIOESTERASE 1/PROTEASE 1/LYSOPHOSPHOLIPASE L1"/>
    <property type="match status" value="1"/>
</dbReference>
<dbReference type="OrthoDB" id="9794725at2"/>
<feature type="domain" description="SGNH hydrolase-type esterase" evidence="1">
    <location>
        <begin position="35"/>
        <end position="198"/>
    </location>
</feature>